<dbReference type="PROSITE" id="PS00463">
    <property type="entry name" value="ZN2_CY6_FUNGAL_1"/>
    <property type="match status" value="1"/>
</dbReference>
<sequence>MDKTRRHSRNLRLAKACNTCRRKKVKCDGKRPVCSSCRAFDLECAYQDVVDRPNRASRAYAQALEQRIERLQEQLQRPNRSGDGPGPSMRGTSPSGLSRSDAVSSQPSHPENGEPLSEHNTLIDEDDFHPSSAGEANDQAYILNAQDGRMRYYGASSAFGAFSSTVGSGSENQTWTGAQQRVPQRRASVWPLTSWVPNILQDGLDRRISEPLPSRNETMQLVSEFMATFNQAIPLFDEKSFMRSVDRQYSWKPDDSASWWISLNIALAIAYKERTHASSDAGDNWKRSMGHVKNALNAVGEVFLQNSDLSAVQGLLGLALYFQGTPNPQALFMFAATAMRLAHSIGLHRDTASSIPSPEDEQRRRTYWIAFHLDADISIRVGRPPVQDTEDYDTRLPADVPHDEKGIITIEDTQVNFFRLLVQLSLVQRLVYRHLYTVTARRQPKEKLIEELKACEQALLDWKSLIPPRLQPQCLFKWESHYFAQHFLRLHLAYHCCYCNLYQACMFQIKSAEAPLRDAIFGIILRSLDSARSALNLRSQIPLLGSTYKWNVIYFPAAACVPLALRILAYPAHEYARTDLAMIRETLDFLASTSSEEPGTYIDFILGAFSDLEHSARQALAKAQLKNSQPPAPESDRRDIGLNVPPDGIRYPASHAGYNSLPISSGITTTDDMGGTTSISNLPGADAGFPILDTQVDSTANWQWLLPPFWNWQEFTTGAPSFL</sequence>
<dbReference type="GO" id="GO:0000981">
    <property type="term" value="F:DNA-binding transcription factor activity, RNA polymerase II-specific"/>
    <property type="evidence" value="ECO:0007669"/>
    <property type="project" value="InterPro"/>
</dbReference>
<dbReference type="CDD" id="cd00067">
    <property type="entry name" value="GAL4"/>
    <property type="match status" value="1"/>
</dbReference>
<dbReference type="Pfam" id="PF00172">
    <property type="entry name" value="Zn_clus"/>
    <property type="match status" value="1"/>
</dbReference>
<dbReference type="GO" id="GO:0006351">
    <property type="term" value="P:DNA-templated transcription"/>
    <property type="evidence" value="ECO:0007669"/>
    <property type="project" value="InterPro"/>
</dbReference>
<dbReference type="Gene3D" id="4.10.240.10">
    <property type="entry name" value="Zn(2)-C6 fungal-type DNA-binding domain"/>
    <property type="match status" value="1"/>
</dbReference>
<dbReference type="OrthoDB" id="2123952at2759"/>
<dbReference type="Proteomes" id="UP000247233">
    <property type="component" value="Unassembled WGS sequence"/>
</dbReference>
<dbReference type="GeneID" id="37068507"/>
<feature type="region of interest" description="Disordered" evidence="6">
    <location>
        <begin position="621"/>
        <end position="640"/>
    </location>
</feature>
<keyword evidence="2" id="KW-0805">Transcription regulation</keyword>
<dbReference type="InterPro" id="IPR007219">
    <property type="entry name" value="XnlR_reg_dom"/>
</dbReference>
<evidence type="ECO:0000256" key="4">
    <source>
        <dbReference type="ARBA" id="ARBA00023163"/>
    </source>
</evidence>
<keyword evidence="1" id="KW-0479">Metal-binding</keyword>
<dbReference type="SUPFAM" id="SSF57701">
    <property type="entry name" value="Zn2/Cys6 DNA-binding domain"/>
    <property type="match status" value="1"/>
</dbReference>
<evidence type="ECO:0000313" key="8">
    <source>
        <dbReference type="EMBL" id="PWY92838.1"/>
    </source>
</evidence>
<dbReference type="SMART" id="SM00906">
    <property type="entry name" value="Fungal_trans"/>
    <property type="match status" value="1"/>
</dbReference>
<dbReference type="AlphaFoldDB" id="A0A317X7I2"/>
<proteinExistence type="predicted"/>
<dbReference type="GO" id="GO:0009893">
    <property type="term" value="P:positive regulation of metabolic process"/>
    <property type="evidence" value="ECO:0007669"/>
    <property type="project" value="UniProtKB-ARBA"/>
</dbReference>
<keyword evidence="9" id="KW-1185">Reference proteome</keyword>
<keyword evidence="4" id="KW-0804">Transcription</keyword>
<dbReference type="InterPro" id="IPR050987">
    <property type="entry name" value="AtrR-like"/>
</dbReference>
<feature type="region of interest" description="Disordered" evidence="6">
    <location>
        <begin position="75"/>
        <end position="135"/>
    </location>
</feature>
<protein>
    <recommendedName>
        <fullName evidence="7">Zn(2)-C6 fungal-type domain-containing protein</fullName>
    </recommendedName>
</protein>
<dbReference type="RefSeq" id="XP_025404577.1">
    <property type="nucleotide sequence ID" value="XM_025546270.1"/>
</dbReference>
<gene>
    <name evidence="8" type="ORF">BO70DRAFT_392218</name>
</gene>
<dbReference type="PANTHER" id="PTHR46910">
    <property type="entry name" value="TRANSCRIPTION FACTOR PDR1"/>
    <property type="match status" value="1"/>
</dbReference>
<dbReference type="EMBL" id="MSFL01000001">
    <property type="protein sequence ID" value="PWY92838.1"/>
    <property type="molecule type" value="Genomic_DNA"/>
</dbReference>
<organism evidence="8 9">
    <name type="scientific">Aspergillus heteromorphus CBS 117.55</name>
    <dbReference type="NCBI Taxonomy" id="1448321"/>
    <lineage>
        <taxon>Eukaryota</taxon>
        <taxon>Fungi</taxon>
        <taxon>Dikarya</taxon>
        <taxon>Ascomycota</taxon>
        <taxon>Pezizomycotina</taxon>
        <taxon>Eurotiomycetes</taxon>
        <taxon>Eurotiomycetidae</taxon>
        <taxon>Eurotiales</taxon>
        <taxon>Aspergillaceae</taxon>
        <taxon>Aspergillus</taxon>
        <taxon>Aspergillus subgen. Circumdati</taxon>
    </lineage>
</organism>
<dbReference type="InterPro" id="IPR001138">
    <property type="entry name" value="Zn2Cys6_DnaBD"/>
</dbReference>
<keyword evidence="3" id="KW-0238">DNA-binding</keyword>
<evidence type="ECO:0000256" key="5">
    <source>
        <dbReference type="ARBA" id="ARBA00023242"/>
    </source>
</evidence>
<dbReference type="Pfam" id="PF04082">
    <property type="entry name" value="Fungal_trans"/>
    <property type="match status" value="1"/>
</dbReference>
<dbReference type="VEuPathDB" id="FungiDB:BO70DRAFT_392218"/>
<feature type="compositionally biased region" description="Polar residues" evidence="6">
    <location>
        <begin position="90"/>
        <end position="109"/>
    </location>
</feature>
<evidence type="ECO:0000256" key="3">
    <source>
        <dbReference type="ARBA" id="ARBA00023125"/>
    </source>
</evidence>
<accession>A0A317X7I2</accession>
<dbReference type="InterPro" id="IPR036864">
    <property type="entry name" value="Zn2-C6_fun-type_DNA-bd_sf"/>
</dbReference>
<dbReference type="PANTHER" id="PTHR46910:SF25">
    <property type="entry name" value="ABC-TRANSPORTER-REGULATING TRANSCRIPTION FACTOR"/>
    <property type="match status" value="1"/>
</dbReference>
<evidence type="ECO:0000256" key="6">
    <source>
        <dbReference type="SAM" id="MobiDB-lite"/>
    </source>
</evidence>
<dbReference type="GO" id="GO:0008270">
    <property type="term" value="F:zinc ion binding"/>
    <property type="evidence" value="ECO:0007669"/>
    <property type="project" value="InterPro"/>
</dbReference>
<dbReference type="SMART" id="SM00066">
    <property type="entry name" value="GAL4"/>
    <property type="match status" value="1"/>
</dbReference>
<comment type="caution">
    <text evidence="8">The sequence shown here is derived from an EMBL/GenBank/DDBJ whole genome shotgun (WGS) entry which is preliminary data.</text>
</comment>
<evidence type="ECO:0000256" key="1">
    <source>
        <dbReference type="ARBA" id="ARBA00022723"/>
    </source>
</evidence>
<feature type="domain" description="Zn(2)-C6 fungal-type" evidence="7">
    <location>
        <begin position="16"/>
        <end position="46"/>
    </location>
</feature>
<evidence type="ECO:0000256" key="2">
    <source>
        <dbReference type="ARBA" id="ARBA00023015"/>
    </source>
</evidence>
<name>A0A317X7I2_9EURO</name>
<dbReference type="PROSITE" id="PS50048">
    <property type="entry name" value="ZN2_CY6_FUNGAL_2"/>
    <property type="match status" value="1"/>
</dbReference>
<evidence type="ECO:0000259" key="7">
    <source>
        <dbReference type="PROSITE" id="PS50048"/>
    </source>
</evidence>
<keyword evidence="5" id="KW-0539">Nucleus</keyword>
<evidence type="ECO:0000313" key="9">
    <source>
        <dbReference type="Proteomes" id="UP000247233"/>
    </source>
</evidence>
<dbReference type="GO" id="GO:0003677">
    <property type="term" value="F:DNA binding"/>
    <property type="evidence" value="ECO:0007669"/>
    <property type="project" value="UniProtKB-KW"/>
</dbReference>
<reference evidence="8 9" key="1">
    <citation type="submission" date="2016-12" db="EMBL/GenBank/DDBJ databases">
        <title>The genomes of Aspergillus section Nigri reveals drivers in fungal speciation.</title>
        <authorList>
            <consortium name="DOE Joint Genome Institute"/>
            <person name="Vesth T.C."/>
            <person name="Nybo J."/>
            <person name="Theobald S."/>
            <person name="Brandl J."/>
            <person name="Frisvad J.C."/>
            <person name="Nielsen K.F."/>
            <person name="Lyhne E.K."/>
            <person name="Kogle M.E."/>
            <person name="Kuo A."/>
            <person name="Riley R."/>
            <person name="Clum A."/>
            <person name="Nolan M."/>
            <person name="Lipzen A."/>
            <person name="Salamov A."/>
            <person name="Henrissat B."/>
            <person name="Wiebenga A."/>
            <person name="De Vries R.P."/>
            <person name="Grigoriev I.V."/>
            <person name="Mortensen U.H."/>
            <person name="Andersen M.R."/>
            <person name="Baker S.E."/>
        </authorList>
    </citation>
    <scope>NUCLEOTIDE SEQUENCE [LARGE SCALE GENOMIC DNA]</scope>
    <source>
        <strain evidence="8 9">CBS 117.55</strain>
    </source>
</reference>
<dbReference type="CDD" id="cd12148">
    <property type="entry name" value="fungal_TF_MHR"/>
    <property type="match status" value="1"/>
</dbReference>